<evidence type="ECO:0000256" key="1">
    <source>
        <dbReference type="SAM" id="Phobius"/>
    </source>
</evidence>
<keyword evidence="1" id="KW-0472">Membrane</keyword>
<feature type="transmembrane region" description="Helical" evidence="1">
    <location>
        <begin position="52"/>
        <end position="73"/>
    </location>
</feature>
<dbReference type="AlphaFoldDB" id="A0A0F6RKK0"/>
<accession>A0A0F6RKK0</accession>
<sequence length="203" mass="22779">MSSREQHFLKINLVVLLLVLALIAGVDRAELPSSLLFYPPATPPTPIAGLLTHSFQFLCCLPPIVCLFSYALLSQEASFSNSRHFLLFSGIITGLFAINEIFRIHIILLYFNIPKFLTISVYGLAILIYGLVFWRHIRQTSYQILIIALALLTFAITIDLLQIKNRGFASLSEGIPKLLSAVNLASYFWDVCFQEISAKIKSQ</sequence>
<protein>
    <submittedName>
        <fullName evidence="2">Uncharacterized protein</fullName>
    </submittedName>
</protein>
<feature type="transmembrane region" description="Helical" evidence="1">
    <location>
        <begin position="85"/>
        <end position="110"/>
    </location>
</feature>
<organism evidence="2 3">
    <name type="scientific">Microcystis aeruginosa NIES-2549</name>
    <dbReference type="NCBI Taxonomy" id="1641812"/>
    <lineage>
        <taxon>Bacteria</taxon>
        <taxon>Bacillati</taxon>
        <taxon>Cyanobacteriota</taxon>
        <taxon>Cyanophyceae</taxon>
        <taxon>Oscillatoriophycideae</taxon>
        <taxon>Chroococcales</taxon>
        <taxon>Microcystaceae</taxon>
        <taxon>Microcystis</taxon>
    </lineage>
</organism>
<name>A0A0F6RKK0_MICAE</name>
<reference evidence="2 3" key="1">
    <citation type="journal article" date="2015" name="Genome Announc.">
        <title>Complete Genome Sequence of Microcystis aeruginosa NIES-2549, a Bloom-Forming Cyanobacterium from Lake Kasumigaura, Japan.</title>
        <authorList>
            <person name="Yamaguchi H."/>
            <person name="Suzuki S."/>
            <person name="Tanabe Y."/>
            <person name="Osana Y."/>
            <person name="Shimura Y."/>
            <person name="Ishida K."/>
            <person name="Kawachi M."/>
        </authorList>
    </citation>
    <scope>NUCLEOTIDE SEQUENCE [LARGE SCALE GENOMIC DNA]</scope>
    <source>
        <strain evidence="2 3">NIES-2549</strain>
    </source>
</reference>
<dbReference type="EMBL" id="CP011304">
    <property type="protein sequence ID" value="AKE63558.1"/>
    <property type="molecule type" value="Genomic_DNA"/>
</dbReference>
<dbReference type="HOGENOM" id="CLU_1347620_0_0_3"/>
<keyword evidence="1" id="KW-1133">Transmembrane helix</keyword>
<dbReference type="PATRIC" id="fig|1641812.3.peg.1242"/>
<gene>
    <name evidence="2" type="ORF">MYAER_1200</name>
</gene>
<feature type="transmembrane region" description="Helical" evidence="1">
    <location>
        <begin position="141"/>
        <end position="163"/>
    </location>
</feature>
<proteinExistence type="predicted"/>
<dbReference type="Proteomes" id="UP000034103">
    <property type="component" value="Chromosome"/>
</dbReference>
<evidence type="ECO:0000313" key="2">
    <source>
        <dbReference type="EMBL" id="AKE63558.1"/>
    </source>
</evidence>
<dbReference type="RefSeq" id="WP_046661377.1">
    <property type="nucleotide sequence ID" value="NZ_CP011304.1"/>
</dbReference>
<evidence type="ECO:0000313" key="3">
    <source>
        <dbReference type="Proteomes" id="UP000034103"/>
    </source>
</evidence>
<keyword evidence="1" id="KW-0812">Transmembrane</keyword>
<feature type="transmembrane region" description="Helical" evidence="1">
    <location>
        <begin position="116"/>
        <end position="134"/>
    </location>
</feature>